<feature type="compositionally biased region" description="Pro residues" evidence="1">
    <location>
        <begin position="480"/>
        <end position="490"/>
    </location>
</feature>
<feature type="compositionally biased region" description="Basic and acidic residues" evidence="1">
    <location>
        <begin position="294"/>
        <end position="307"/>
    </location>
</feature>
<reference evidence="3" key="3">
    <citation type="submission" date="2015-06" db="UniProtKB">
        <authorList>
            <consortium name="EnsemblMetazoa"/>
        </authorList>
    </citation>
    <scope>IDENTIFICATION</scope>
</reference>
<reference evidence="2 4" key="2">
    <citation type="journal article" date="2013" name="Nature">
        <title>Insights into bilaterian evolution from three spiralian genomes.</title>
        <authorList>
            <person name="Simakov O."/>
            <person name="Marletaz F."/>
            <person name="Cho S.J."/>
            <person name="Edsinger-Gonzales E."/>
            <person name="Havlak P."/>
            <person name="Hellsten U."/>
            <person name="Kuo D.H."/>
            <person name="Larsson T."/>
            <person name="Lv J."/>
            <person name="Arendt D."/>
            <person name="Savage R."/>
            <person name="Osoegawa K."/>
            <person name="de Jong P."/>
            <person name="Grimwood J."/>
            <person name="Chapman J.A."/>
            <person name="Shapiro H."/>
            <person name="Aerts A."/>
            <person name="Otillar R.P."/>
            <person name="Terry A.Y."/>
            <person name="Boore J.L."/>
            <person name="Grigoriev I.V."/>
            <person name="Lindberg D.R."/>
            <person name="Seaver E.C."/>
            <person name="Weisblat D.A."/>
            <person name="Putnam N.H."/>
            <person name="Rokhsar D.S."/>
        </authorList>
    </citation>
    <scope>NUCLEOTIDE SEQUENCE</scope>
    <source>
        <strain evidence="2 4">I ESC-2004</strain>
    </source>
</reference>
<evidence type="ECO:0000256" key="1">
    <source>
        <dbReference type="SAM" id="MobiDB-lite"/>
    </source>
</evidence>
<reference evidence="4" key="1">
    <citation type="submission" date="2012-12" db="EMBL/GenBank/DDBJ databases">
        <authorList>
            <person name="Hellsten U."/>
            <person name="Grimwood J."/>
            <person name="Chapman J.A."/>
            <person name="Shapiro H."/>
            <person name="Aerts A."/>
            <person name="Otillar R.P."/>
            <person name="Terry A.Y."/>
            <person name="Boore J.L."/>
            <person name="Simakov O."/>
            <person name="Marletaz F."/>
            <person name="Cho S.-J."/>
            <person name="Edsinger-Gonzales E."/>
            <person name="Havlak P."/>
            <person name="Kuo D.-H."/>
            <person name="Larsson T."/>
            <person name="Lv J."/>
            <person name="Arendt D."/>
            <person name="Savage R."/>
            <person name="Osoegawa K."/>
            <person name="de Jong P."/>
            <person name="Lindberg D.R."/>
            <person name="Seaver E.C."/>
            <person name="Weisblat D.A."/>
            <person name="Putnam N.H."/>
            <person name="Grigoriev I.V."/>
            <person name="Rokhsar D.S."/>
        </authorList>
    </citation>
    <scope>NUCLEOTIDE SEQUENCE</scope>
    <source>
        <strain evidence="4">I ESC-2004</strain>
    </source>
</reference>
<feature type="region of interest" description="Disordered" evidence="1">
    <location>
        <begin position="522"/>
        <end position="573"/>
    </location>
</feature>
<dbReference type="OMA" id="CASLEIN"/>
<feature type="compositionally biased region" description="Basic residues" evidence="1">
    <location>
        <begin position="561"/>
        <end position="573"/>
    </location>
</feature>
<dbReference type="Proteomes" id="UP000014760">
    <property type="component" value="Unassembled WGS sequence"/>
</dbReference>
<dbReference type="EMBL" id="KB295566">
    <property type="protein sequence ID" value="ELU12987.1"/>
    <property type="molecule type" value="Genomic_DNA"/>
</dbReference>
<dbReference type="HOGENOM" id="CLU_475877_0_0_1"/>
<feature type="compositionally biased region" description="Polar residues" evidence="1">
    <location>
        <begin position="278"/>
        <end position="289"/>
    </location>
</feature>
<keyword evidence="4" id="KW-1185">Reference proteome</keyword>
<evidence type="ECO:0000313" key="3">
    <source>
        <dbReference type="EnsemblMetazoa" id="CapteP223441"/>
    </source>
</evidence>
<dbReference type="OrthoDB" id="5877502at2759"/>
<proteinExistence type="predicted"/>
<dbReference type="EnsemblMetazoa" id="CapteT223441">
    <property type="protein sequence ID" value="CapteP223441"/>
    <property type="gene ID" value="CapteG223441"/>
</dbReference>
<protein>
    <submittedName>
        <fullName evidence="2 3">Uncharacterized protein</fullName>
    </submittedName>
</protein>
<evidence type="ECO:0000313" key="2">
    <source>
        <dbReference type="EMBL" id="ELU12987.1"/>
    </source>
</evidence>
<gene>
    <name evidence="2" type="ORF">CAPTEDRAFT_223441</name>
</gene>
<evidence type="ECO:0000313" key="4">
    <source>
        <dbReference type="Proteomes" id="UP000014760"/>
    </source>
</evidence>
<feature type="compositionally biased region" description="Low complexity" evidence="1">
    <location>
        <begin position="463"/>
        <end position="479"/>
    </location>
</feature>
<accession>R7V3D0</accession>
<feature type="region of interest" description="Disordered" evidence="1">
    <location>
        <begin position="263"/>
        <end position="326"/>
    </location>
</feature>
<dbReference type="AlphaFoldDB" id="R7V3D0"/>
<sequence length="573" mass="64886">MKSSCAATQQKSLVQPAPSFRPDEVRCQRELDSCKEPLIGIEFLTEYHPAKRRSVLSYRCSLCQCTFNQSSLISHIIGSRHRIKFFEHYDLGLNGRDHRGVRVMKPADTHKYADEIERRQGRKKMKIKNCDVNDDDLEIDLSNVEMIDEWSESGNDVQHRREDVDQRMNHMRRADVDERFHRREPVVIDYGHKIRENIDVDHRRPNERFDNDAYYRDEGRSYDADHDRQQLQHYEQSYKPQDEEASRPDPVAEFHKRLQAVSDNRAAQGYEENIEQRVVSSSSGYETQPNIPPRRLEEPLSKRRPVQDEAPPAAKRSRPAEESVQLDNQKMLQSLASCMMSSDDDVQLALKVSNALAKAILEYRLRYINSYEAGEELTAQLRLLTDEADNISEQVQDGQASNVQGEKLLSLVQSMVQSEQDLETAMDVSKALTKAILDYRMKALTDDVQEAPPSQIAPAYAHSTPSSTPYAPSPSMHAAPTPPSYAPPPASTFAPSSTAAFLPSSFMPAYAFAPTPSPQPLMCMPGASMLDRPPSPPPPPPPDEEKPPLPDSPPPGVFCRKTNKNKKSFRFGL</sequence>
<dbReference type="EMBL" id="AMQN01005259">
    <property type="status" value="NOT_ANNOTATED_CDS"/>
    <property type="molecule type" value="Genomic_DNA"/>
</dbReference>
<feature type="region of interest" description="Disordered" evidence="1">
    <location>
        <begin position="457"/>
        <end position="494"/>
    </location>
</feature>
<dbReference type="STRING" id="283909.R7V3D0"/>
<organism evidence="2">
    <name type="scientific">Capitella teleta</name>
    <name type="common">Polychaete worm</name>
    <dbReference type="NCBI Taxonomy" id="283909"/>
    <lineage>
        <taxon>Eukaryota</taxon>
        <taxon>Metazoa</taxon>
        <taxon>Spiralia</taxon>
        <taxon>Lophotrochozoa</taxon>
        <taxon>Annelida</taxon>
        <taxon>Polychaeta</taxon>
        <taxon>Sedentaria</taxon>
        <taxon>Scolecida</taxon>
        <taxon>Capitellidae</taxon>
        <taxon>Capitella</taxon>
    </lineage>
</organism>
<name>R7V3D0_CAPTE</name>